<evidence type="ECO:0000259" key="1">
    <source>
        <dbReference type="Pfam" id="PF18765"/>
    </source>
</evidence>
<dbReference type="Pfam" id="PF18765">
    <property type="entry name" value="Polbeta"/>
    <property type="match status" value="1"/>
</dbReference>
<dbReference type="EMBL" id="JABSNM010000003">
    <property type="protein sequence ID" value="NRT55274.1"/>
    <property type="molecule type" value="Genomic_DNA"/>
</dbReference>
<reference evidence="2 3" key="1">
    <citation type="submission" date="2020-05" db="EMBL/GenBank/DDBJ databases">
        <title>Genomic Encyclopedia of Type Strains, Phase IV (KMG-V): Genome sequencing to study the core and pangenomes of soil and plant-associated prokaryotes.</title>
        <authorList>
            <person name="Whitman W."/>
        </authorList>
    </citation>
    <scope>NUCLEOTIDE SEQUENCE [LARGE SCALE GENOMIC DNA]</scope>
    <source>
        <strain evidence="2 3">C29</strain>
    </source>
</reference>
<evidence type="ECO:0000313" key="3">
    <source>
        <dbReference type="Proteomes" id="UP001516061"/>
    </source>
</evidence>
<keyword evidence="3" id="KW-1185">Reference proteome</keyword>
<feature type="domain" description="Polymerase beta nucleotidyltransferase" evidence="1">
    <location>
        <begin position="19"/>
        <end position="109"/>
    </location>
</feature>
<accession>A0ABX2FZQ0</accession>
<proteinExistence type="predicted"/>
<sequence length="114" mass="12787">MPVPEGPADEFGLSARTLERLRTVLSRYPQVRRALIYGSRALGTHRPGSDIDLTLDAPTLSFSDFLRLEQEIDDLLLPYQMDLSRLADIEDGPLRDHIDRAGRLLWAPSEAPSC</sequence>
<name>A0ABX2FZQ0_9BURK</name>
<dbReference type="RefSeq" id="WP_217427405.1">
    <property type="nucleotide sequence ID" value="NZ_JABSNM010000003.1"/>
</dbReference>
<dbReference type="Proteomes" id="UP001516061">
    <property type="component" value="Unassembled WGS sequence"/>
</dbReference>
<comment type="caution">
    <text evidence="2">The sequence shown here is derived from an EMBL/GenBank/DDBJ whole genome shotgun (WGS) entry which is preliminary data.</text>
</comment>
<dbReference type="InterPro" id="IPR041633">
    <property type="entry name" value="Polbeta"/>
</dbReference>
<dbReference type="CDD" id="cd05403">
    <property type="entry name" value="NT_KNTase_like"/>
    <property type="match status" value="1"/>
</dbReference>
<organism evidence="2 3">
    <name type="scientific">Sphaerotilus uruguayifluvii</name>
    <dbReference type="NCBI Taxonomy" id="2735897"/>
    <lineage>
        <taxon>Bacteria</taxon>
        <taxon>Pseudomonadati</taxon>
        <taxon>Pseudomonadota</taxon>
        <taxon>Betaproteobacteria</taxon>
        <taxon>Burkholderiales</taxon>
        <taxon>Sphaerotilaceae</taxon>
        <taxon>Sphaerotilus</taxon>
    </lineage>
</organism>
<gene>
    <name evidence="2" type="ORF">HNQ01_000984</name>
</gene>
<protein>
    <submittedName>
        <fullName evidence="2">Nucleotidyltransferase</fullName>
    </submittedName>
</protein>
<evidence type="ECO:0000313" key="2">
    <source>
        <dbReference type="EMBL" id="NRT55274.1"/>
    </source>
</evidence>